<evidence type="ECO:0000259" key="2">
    <source>
        <dbReference type="SMART" id="SM01117"/>
    </source>
</evidence>
<dbReference type="EMBL" id="JALLPJ020001389">
    <property type="protein sequence ID" value="KAL3766181.1"/>
    <property type="molecule type" value="Genomic_DNA"/>
</dbReference>
<dbReference type="SMART" id="SM01117">
    <property type="entry name" value="Cyt-b5"/>
    <property type="match status" value="1"/>
</dbReference>
<dbReference type="SUPFAM" id="SSF55856">
    <property type="entry name" value="Cytochrome b5-like heme/steroid binding domain"/>
    <property type="match status" value="1"/>
</dbReference>
<evidence type="ECO:0000256" key="1">
    <source>
        <dbReference type="ARBA" id="ARBA00038357"/>
    </source>
</evidence>
<organism evidence="3 4">
    <name type="scientific">Cyclotella atomus</name>
    <dbReference type="NCBI Taxonomy" id="382360"/>
    <lineage>
        <taxon>Eukaryota</taxon>
        <taxon>Sar</taxon>
        <taxon>Stramenopiles</taxon>
        <taxon>Ochrophyta</taxon>
        <taxon>Bacillariophyta</taxon>
        <taxon>Coscinodiscophyceae</taxon>
        <taxon>Thalassiosirophycidae</taxon>
        <taxon>Stephanodiscales</taxon>
        <taxon>Stephanodiscaceae</taxon>
        <taxon>Cyclotella</taxon>
    </lineage>
</organism>
<gene>
    <name evidence="3" type="ORF">ACHAWO_013159</name>
</gene>
<sequence length="210" mass="23949">MKRKLIIPLASLPATAAFTPSTPYSTHLRQHPTTCHTRQNTNLQAIIEPAIPLTLATAAIGTYYWIATSDSRKKHSQYAEYQSQQRELQIQRDKLAYIEPKPVWTLDELSQYDGKDDESGPILLAVKGDVFNVYKGRNFYGPGGEYHIMAGRDATRFLAKNRLEEESEGELGVDLNVGERANLEMWYWTLKNKYQFVGQLEGYDPKTTEM</sequence>
<name>A0ABD3MTJ7_9STRA</name>
<dbReference type="AlphaFoldDB" id="A0ABD3MTJ7"/>
<dbReference type="Pfam" id="PF00173">
    <property type="entry name" value="Cyt-b5"/>
    <property type="match status" value="1"/>
</dbReference>
<accession>A0ABD3MTJ7</accession>
<keyword evidence="4" id="KW-1185">Reference proteome</keyword>
<feature type="domain" description="Cytochrome b5 heme-binding" evidence="2">
    <location>
        <begin position="104"/>
        <end position="181"/>
    </location>
</feature>
<comment type="caution">
    <text evidence="3">The sequence shown here is derived from an EMBL/GenBank/DDBJ whole genome shotgun (WGS) entry which is preliminary data.</text>
</comment>
<dbReference type="InterPro" id="IPR001199">
    <property type="entry name" value="Cyt_B5-like_heme/steroid-bd"/>
</dbReference>
<dbReference type="PANTHER" id="PTHR10281">
    <property type="entry name" value="MEMBRANE-ASSOCIATED PROGESTERONE RECEPTOR COMPONENT-RELATED"/>
    <property type="match status" value="1"/>
</dbReference>
<dbReference type="Gene3D" id="3.10.120.10">
    <property type="entry name" value="Cytochrome b5-like heme/steroid binding domain"/>
    <property type="match status" value="1"/>
</dbReference>
<comment type="similarity">
    <text evidence="1">Belongs to the cytochrome b5 family. MAPR subfamily.</text>
</comment>
<dbReference type="PANTHER" id="PTHR10281:SF76">
    <property type="entry name" value="CALCUTTA CUP-RELATED"/>
    <property type="match status" value="1"/>
</dbReference>
<dbReference type="InterPro" id="IPR050577">
    <property type="entry name" value="MAPR/NEUFC/NENF-like"/>
</dbReference>
<reference evidence="3 4" key="1">
    <citation type="submission" date="2024-10" db="EMBL/GenBank/DDBJ databases">
        <title>Updated reference genomes for cyclostephanoid diatoms.</title>
        <authorList>
            <person name="Roberts W.R."/>
            <person name="Alverson A.J."/>
        </authorList>
    </citation>
    <scope>NUCLEOTIDE SEQUENCE [LARGE SCALE GENOMIC DNA]</scope>
    <source>
        <strain evidence="3 4">AJA010-31</strain>
    </source>
</reference>
<dbReference type="Proteomes" id="UP001530400">
    <property type="component" value="Unassembled WGS sequence"/>
</dbReference>
<protein>
    <recommendedName>
        <fullName evidence="2">Cytochrome b5 heme-binding domain-containing protein</fullName>
    </recommendedName>
</protein>
<evidence type="ECO:0000313" key="3">
    <source>
        <dbReference type="EMBL" id="KAL3766181.1"/>
    </source>
</evidence>
<proteinExistence type="inferred from homology"/>
<dbReference type="InterPro" id="IPR036400">
    <property type="entry name" value="Cyt_B5-like_heme/steroid_sf"/>
</dbReference>
<evidence type="ECO:0000313" key="4">
    <source>
        <dbReference type="Proteomes" id="UP001530400"/>
    </source>
</evidence>